<dbReference type="PANTHER" id="PTHR32208">
    <property type="entry name" value="SECRETED PROTEIN-RELATED"/>
    <property type="match status" value="1"/>
</dbReference>
<evidence type="ECO:0000259" key="3">
    <source>
        <dbReference type="Pfam" id="PF07250"/>
    </source>
</evidence>
<dbReference type="Gene3D" id="2.60.40.10">
    <property type="entry name" value="Immunoglobulins"/>
    <property type="match status" value="1"/>
</dbReference>
<evidence type="ECO:0000313" key="7">
    <source>
        <dbReference type="Proteomes" id="UP000245506"/>
    </source>
</evidence>
<dbReference type="OrthoDB" id="8673369at2"/>
<accession>A0A317C8V8</accession>
<evidence type="ECO:0000259" key="4">
    <source>
        <dbReference type="Pfam" id="PF09118"/>
    </source>
</evidence>
<organism evidence="6 7">
    <name type="scientific">Leucothrix arctica</name>
    <dbReference type="NCBI Taxonomy" id="1481894"/>
    <lineage>
        <taxon>Bacteria</taxon>
        <taxon>Pseudomonadati</taxon>
        <taxon>Pseudomonadota</taxon>
        <taxon>Gammaproteobacteria</taxon>
        <taxon>Thiotrichales</taxon>
        <taxon>Thiotrichaceae</taxon>
        <taxon>Leucothrix</taxon>
    </lineage>
</organism>
<dbReference type="InterPro" id="IPR013783">
    <property type="entry name" value="Ig-like_fold"/>
</dbReference>
<dbReference type="Pfam" id="PF17963">
    <property type="entry name" value="Big_9"/>
    <property type="match status" value="3"/>
</dbReference>
<dbReference type="PANTHER" id="PTHR32208:SF56">
    <property type="entry name" value="GALACTOSE OXIDASE-RELATED"/>
    <property type="match status" value="1"/>
</dbReference>
<dbReference type="CDD" id="cd02851">
    <property type="entry name" value="E_set_GO_C"/>
    <property type="match status" value="1"/>
</dbReference>
<sequence length="921" mass="98536">MKAELLSRMLVLLPLLLPMSAMAENSETGSWTDVIPMEIVPVAVANLPNGNLLTWSARDRYAFGGNLGRTYTSIFDPYNLSSSTVVVSNTQHDMFCPGISNLPDGRVLVNGGSGNDQTSLYNPVTDLWESGDKMNTVRGYQGNVTLSDGSVFTVGGSWSGARGNKNAEVWTEATGWVAYPEITADETVRDGSEIEPQGNYRDDNHAWLWAAPNGKIFHAGPSQNMHWIDPDGEVKVTAAGTRGSDPYSMNGTTVMYDIGKILKVGGAQAYGGGFLGSKRAHIIDINQDTPAVEEVQNTAYNRTLHSSVVLPNGEVFLVGGMKNTIIFSDLDAVLTPELWNPETKTWKQLSAMAIPRTYHSTAILLNDGRVFVGGGGLCGTCTVNHPDAEIYSPPYLFVDGTDTLATRPVINSAPSTANYDSYINVLTNSAVTNMSLLRASSATHSVNNEQRRIPLTFDTNAANNYSVKMPSRNLAPPGNYMLFVMNAAGVPSVSKVVLVGSAEVKSLVTDGDYWLESPSFGERLTSQANNQTLMAVAGTQDTQKWSIRHLGDRIYTLQNVASGRYLEVENSACANLSVVSSATTDVGDNRRWVMTRNGDSFNFRPLHCKTQSLDREAGRAGAAAISYTFQANHTPQLWNVTSAGAVAPYPVAITETVSTPVNTALTIDVLSNDIGSGLTISSVNDWTENAGRASVVNNQISYTPDTGFAGTDAFWYVIADSQGRSNSVRVIVEVTGEGSPNPVGVADNATTLINTTITIDVLANDIGSGLTIPELGAWSLKGGSLVLVNNQVQYSPAQDFTGEDKLWYNFADSQGRTNYGEVTINVEASTDAAYPVAVSETVNTPTNTPITIDVLANDTGLGLSILEVNAYAVNGGTVIQSGSRLIYTPASNYSGQDSFWYAVTDSLGRANAIQVFVNVGS</sequence>
<dbReference type="PROSITE" id="PS50231">
    <property type="entry name" value="RICIN_B_LECTIN"/>
    <property type="match status" value="1"/>
</dbReference>
<dbReference type="Pfam" id="PF07250">
    <property type="entry name" value="Glyoxal_oxid_N"/>
    <property type="match status" value="1"/>
</dbReference>
<proteinExistence type="predicted"/>
<evidence type="ECO:0000256" key="2">
    <source>
        <dbReference type="SAM" id="SignalP"/>
    </source>
</evidence>
<dbReference type="NCBIfam" id="NF012211">
    <property type="entry name" value="tand_rpt_95"/>
    <property type="match status" value="2"/>
</dbReference>
<dbReference type="Proteomes" id="UP000245506">
    <property type="component" value="Unassembled WGS sequence"/>
</dbReference>
<dbReference type="InterPro" id="IPR037293">
    <property type="entry name" value="Gal_Oxidase_central_sf"/>
</dbReference>
<dbReference type="RefSeq" id="WP_109824320.1">
    <property type="nucleotide sequence ID" value="NZ_QGKL01000039.1"/>
</dbReference>
<comment type="caution">
    <text evidence="6">The sequence shown here is derived from an EMBL/GenBank/DDBJ whole genome shotgun (WGS) entry which is preliminary data.</text>
</comment>
<dbReference type="Pfam" id="PF09118">
    <property type="entry name" value="GO-like_E_set"/>
    <property type="match status" value="1"/>
</dbReference>
<feature type="domain" description="Ricin B lectin" evidence="5">
    <location>
        <begin position="542"/>
        <end position="621"/>
    </location>
</feature>
<keyword evidence="7" id="KW-1185">Reference proteome</keyword>
<evidence type="ECO:0000313" key="6">
    <source>
        <dbReference type="EMBL" id="PWQ94671.1"/>
    </source>
</evidence>
<dbReference type="CDD" id="cd00161">
    <property type="entry name" value="beta-trefoil_Ricin-like"/>
    <property type="match status" value="1"/>
</dbReference>
<dbReference type="InterPro" id="IPR035992">
    <property type="entry name" value="Ricin_B-like_lectins"/>
</dbReference>
<dbReference type="Gene3D" id="2.80.10.50">
    <property type="match status" value="1"/>
</dbReference>
<dbReference type="InterPro" id="IPR006652">
    <property type="entry name" value="Kelch_1"/>
</dbReference>
<gene>
    <name evidence="6" type="ORF">DKT75_15370</name>
</gene>
<dbReference type="InterPro" id="IPR000772">
    <property type="entry name" value="Ricin_B_lectin"/>
</dbReference>
<feature type="domain" description="Glyoxal oxidase N-terminal" evidence="3">
    <location>
        <begin position="294"/>
        <end position="375"/>
    </location>
</feature>
<feature type="signal peptide" evidence="2">
    <location>
        <begin position="1"/>
        <end position="23"/>
    </location>
</feature>
<protein>
    <submittedName>
        <fullName evidence="6">Uncharacterized protein</fullName>
    </submittedName>
</protein>
<dbReference type="InterPro" id="IPR015202">
    <property type="entry name" value="GO-like_E_set"/>
</dbReference>
<dbReference type="SMART" id="SM00612">
    <property type="entry name" value="Kelch"/>
    <property type="match status" value="2"/>
</dbReference>
<reference evidence="6 7" key="1">
    <citation type="submission" date="2018-05" db="EMBL/GenBank/DDBJ databases">
        <title>Leucothrix arctica sp. nov., isolated from Arctic seawater.</title>
        <authorList>
            <person name="Choi A."/>
            <person name="Baek K."/>
        </authorList>
    </citation>
    <scope>NUCLEOTIDE SEQUENCE [LARGE SCALE GENOMIC DNA]</scope>
    <source>
        <strain evidence="6 7">IMCC9719</strain>
    </source>
</reference>
<evidence type="ECO:0000256" key="1">
    <source>
        <dbReference type="ARBA" id="ARBA00022729"/>
    </source>
</evidence>
<feature type="domain" description="Galactose oxidase-like Early set" evidence="4">
    <location>
        <begin position="407"/>
        <end position="498"/>
    </location>
</feature>
<name>A0A317C8V8_9GAMM</name>
<dbReference type="SUPFAM" id="SSF81296">
    <property type="entry name" value="E set domains"/>
    <property type="match status" value="1"/>
</dbReference>
<dbReference type="EMBL" id="QGKL01000039">
    <property type="protein sequence ID" value="PWQ94671.1"/>
    <property type="molecule type" value="Genomic_DNA"/>
</dbReference>
<keyword evidence="1 2" id="KW-0732">Signal</keyword>
<dbReference type="Gene3D" id="2.60.40.3440">
    <property type="match status" value="2"/>
</dbReference>
<dbReference type="Pfam" id="PF14200">
    <property type="entry name" value="RicinB_lectin_2"/>
    <property type="match status" value="1"/>
</dbReference>
<dbReference type="InterPro" id="IPR014756">
    <property type="entry name" value="Ig_E-set"/>
</dbReference>
<dbReference type="Gene3D" id="2.130.10.80">
    <property type="entry name" value="Galactose oxidase/kelch, beta-propeller"/>
    <property type="match status" value="1"/>
</dbReference>
<dbReference type="AlphaFoldDB" id="A0A317C8V8"/>
<dbReference type="SUPFAM" id="SSF50965">
    <property type="entry name" value="Galactose oxidase, central domain"/>
    <property type="match status" value="1"/>
</dbReference>
<feature type="chain" id="PRO_5016432804" evidence="2">
    <location>
        <begin position="24"/>
        <end position="921"/>
    </location>
</feature>
<dbReference type="InterPro" id="IPR011043">
    <property type="entry name" value="Gal_Oxase/kelch_b-propeller"/>
</dbReference>
<dbReference type="SUPFAM" id="SSF50370">
    <property type="entry name" value="Ricin B-like lectins"/>
    <property type="match status" value="1"/>
</dbReference>
<dbReference type="InterPro" id="IPR009880">
    <property type="entry name" value="Glyoxal_oxidase_N"/>
</dbReference>
<dbReference type="Gene3D" id="2.60.40.2810">
    <property type="match status" value="1"/>
</dbReference>
<evidence type="ECO:0000259" key="5">
    <source>
        <dbReference type="Pfam" id="PF14200"/>
    </source>
</evidence>